<organism evidence="1 2">
    <name type="scientific">Vavraia culicis (isolate floridensis)</name>
    <name type="common">Microsporidian parasite</name>
    <dbReference type="NCBI Taxonomy" id="948595"/>
    <lineage>
        <taxon>Eukaryota</taxon>
        <taxon>Fungi</taxon>
        <taxon>Fungi incertae sedis</taxon>
        <taxon>Microsporidia</taxon>
        <taxon>Pleistophoridae</taxon>
        <taxon>Vavraia</taxon>
    </lineage>
</organism>
<sequence length="113" mass="12928">MASHVATLQLKICGLNGRFFDKSLLMDVIFEKWSLQTKIITDVCKPILILRTRLIQVISLHLRLYLGVLALSFTDCILFTQFCSITNLHAAFYRVRFTDKLFRSGQTNLMTAG</sequence>
<dbReference type="GeneID" id="19879748"/>
<dbReference type="HOGENOM" id="CLU_2135421_0_0_1"/>
<dbReference type="AlphaFoldDB" id="L2GTL9"/>
<protein>
    <submittedName>
        <fullName evidence="1">Uncharacterized protein</fullName>
    </submittedName>
</protein>
<dbReference type="RefSeq" id="XP_008074891.1">
    <property type="nucleotide sequence ID" value="XM_008076700.1"/>
</dbReference>
<keyword evidence="2" id="KW-1185">Reference proteome</keyword>
<accession>L2GTL9</accession>
<evidence type="ECO:0000313" key="1">
    <source>
        <dbReference type="EMBL" id="ELA46653.1"/>
    </source>
</evidence>
<dbReference type="VEuPathDB" id="MicrosporidiaDB:VCUG_01879"/>
<dbReference type="InParanoid" id="L2GTL9"/>
<proteinExistence type="predicted"/>
<dbReference type="EMBL" id="GL877437">
    <property type="protein sequence ID" value="ELA46653.1"/>
    <property type="molecule type" value="Genomic_DNA"/>
</dbReference>
<gene>
    <name evidence="1" type="ORF">VCUG_01879</name>
</gene>
<name>L2GTL9_VAVCU</name>
<dbReference type="Proteomes" id="UP000011081">
    <property type="component" value="Unassembled WGS sequence"/>
</dbReference>
<reference evidence="2" key="1">
    <citation type="submission" date="2011-03" db="EMBL/GenBank/DDBJ databases">
        <title>The genome sequence of Vavraia culicis strain floridensis.</title>
        <authorList>
            <consortium name="The Broad Institute Genome Sequencing Platform"/>
            <person name="Cuomo C."/>
            <person name="Becnel J."/>
            <person name="Sanscrainte N."/>
            <person name="Young S.K."/>
            <person name="Zeng Q."/>
            <person name="Gargeya S."/>
            <person name="Fitzgerald M."/>
            <person name="Haas B."/>
            <person name="Abouelleil A."/>
            <person name="Alvarado L."/>
            <person name="Arachchi H.M."/>
            <person name="Berlin A."/>
            <person name="Chapman S.B."/>
            <person name="Gearin G."/>
            <person name="Goldberg J."/>
            <person name="Griggs A."/>
            <person name="Gujja S."/>
            <person name="Hansen M."/>
            <person name="Heiman D."/>
            <person name="Howarth C."/>
            <person name="Larimer J."/>
            <person name="Lui A."/>
            <person name="MacDonald P.J.P."/>
            <person name="McCowen C."/>
            <person name="Montmayeur A."/>
            <person name="Murphy C."/>
            <person name="Neiman D."/>
            <person name="Pearson M."/>
            <person name="Priest M."/>
            <person name="Roberts A."/>
            <person name="Saif S."/>
            <person name="Shea T."/>
            <person name="Sisk P."/>
            <person name="Stolte C."/>
            <person name="Sykes S."/>
            <person name="Wortman J."/>
            <person name="Nusbaum C."/>
            <person name="Birren B."/>
        </authorList>
    </citation>
    <scope>NUCLEOTIDE SEQUENCE [LARGE SCALE GENOMIC DNA]</scope>
    <source>
        <strain evidence="2">floridensis</strain>
    </source>
</reference>
<evidence type="ECO:0000313" key="2">
    <source>
        <dbReference type="Proteomes" id="UP000011081"/>
    </source>
</evidence>